<evidence type="ECO:0000256" key="7">
    <source>
        <dbReference type="RuleBase" id="RU363032"/>
    </source>
</evidence>
<comment type="caution">
    <text evidence="9">The sequence shown here is derived from an EMBL/GenBank/DDBJ whole genome shotgun (WGS) entry which is preliminary data.</text>
</comment>
<keyword evidence="10" id="KW-1185">Reference proteome</keyword>
<feature type="transmembrane region" description="Helical" evidence="7">
    <location>
        <begin position="143"/>
        <end position="162"/>
    </location>
</feature>
<comment type="subcellular location">
    <subcellularLocation>
        <location evidence="1 7">Cell membrane</location>
        <topology evidence="1 7">Multi-pass membrane protein</topology>
    </subcellularLocation>
</comment>
<keyword evidence="2 7" id="KW-0813">Transport</keyword>
<gene>
    <name evidence="9" type="ORF">J8TS2_40220</name>
</gene>
<dbReference type="Pfam" id="PF00528">
    <property type="entry name" value="BPD_transp_1"/>
    <property type="match status" value="1"/>
</dbReference>
<dbReference type="CDD" id="cd06261">
    <property type="entry name" value="TM_PBP2"/>
    <property type="match status" value="1"/>
</dbReference>
<protein>
    <submittedName>
        <fullName evidence="9">ABC transporter permease</fullName>
    </submittedName>
</protein>
<feature type="transmembrane region" description="Helical" evidence="7">
    <location>
        <begin position="246"/>
        <end position="267"/>
    </location>
</feature>
<dbReference type="RefSeq" id="WP_212967424.1">
    <property type="nucleotide sequence ID" value="NZ_BORB01000056.1"/>
</dbReference>
<dbReference type="InterPro" id="IPR000515">
    <property type="entry name" value="MetI-like"/>
</dbReference>
<dbReference type="EMBL" id="BORB01000056">
    <property type="protein sequence ID" value="GIN59703.1"/>
    <property type="molecule type" value="Genomic_DNA"/>
</dbReference>
<dbReference type="Gene3D" id="1.10.3720.10">
    <property type="entry name" value="MetI-like"/>
    <property type="match status" value="1"/>
</dbReference>
<keyword evidence="5 7" id="KW-1133">Transmembrane helix</keyword>
<feature type="transmembrane region" description="Helical" evidence="7">
    <location>
        <begin position="110"/>
        <end position="131"/>
    </location>
</feature>
<sequence length="281" mass="31175">MGKVVANLKEEKVKFVLNIMAASFFLLPFFWIVSTSLKKASDITSYPPKWIPTKFTFENYSNIFQIEGGKFSLFITNSIILTISTVLVVILVGALAGYGLSKLNIPLKNVIMTLIVITLMIPFHGLLIPLFSIMNDLNLMNTHMALVLVYVTFQLPFAVFMLKNSFDSIPSSLREAAMIDGSSEFQNFFKVSLPLVWPGLATVAIFSAYTTWNDFLIALVFANSQNMRTLNVGLTNMAIGQYGTDWGLLSAGSIISFIPIILLFLFLQKYFISGLTSGAVK</sequence>
<reference evidence="9 10" key="1">
    <citation type="submission" date="2021-03" db="EMBL/GenBank/DDBJ databases">
        <title>Antimicrobial resistance genes in bacteria isolated from Japanese honey, and their potential for conferring macrolide and lincosamide resistance in the American foulbrood pathogen Paenibacillus larvae.</title>
        <authorList>
            <person name="Okamoto M."/>
            <person name="Kumagai M."/>
            <person name="Kanamori H."/>
            <person name="Takamatsu D."/>
        </authorList>
    </citation>
    <scope>NUCLEOTIDE SEQUENCE [LARGE SCALE GENOMIC DNA]</scope>
    <source>
        <strain evidence="9 10">J8TS2</strain>
    </source>
</reference>
<feature type="transmembrane region" description="Helical" evidence="7">
    <location>
        <begin position="79"/>
        <end position="98"/>
    </location>
</feature>
<comment type="similarity">
    <text evidence="7">Belongs to the binding-protein-dependent transport system permease family.</text>
</comment>
<evidence type="ECO:0000256" key="5">
    <source>
        <dbReference type="ARBA" id="ARBA00022989"/>
    </source>
</evidence>
<evidence type="ECO:0000256" key="3">
    <source>
        <dbReference type="ARBA" id="ARBA00022475"/>
    </source>
</evidence>
<proteinExistence type="inferred from homology"/>
<keyword evidence="4 7" id="KW-0812">Transmembrane</keyword>
<evidence type="ECO:0000313" key="9">
    <source>
        <dbReference type="EMBL" id="GIN59703.1"/>
    </source>
</evidence>
<evidence type="ECO:0000256" key="1">
    <source>
        <dbReference type="ARBA" id="ARBA00004651"/>
    </source>
</evidence>
<dbReference type="SUPFAM" id="SSF161098">
    <property type="entry name" value="MetI-like"/>
    <property type="match status" value="1"/>
</dbReference>
<dbReference type="PANTHER" id="PTHR43744">
    <property type="entry name" value="ABC TRANSPORTER PERMEASE PROTEIN MG189-RELATED-RELATED"/>
    <property type="match status" value="1"/>
</dbReference>
<evidence type="ECO:0000256" key="2">
    <source>
        <dbReference type="ARBA" id="ARBA00022448"/>
    </source>
</evidence>
<dbReference type="Proteomes" id="UP000679950">
    <property type="component" value="Unassembled WGS sequence"/>
</dbReference>
<organism evidence="9 10">
    <name type="scientific">Lederbergia ruris</name>
    <dbReference type="NCBI Taxonomy" id="217495"/>
    <lineage>
        <taxon>Bacteria</taxon>
        <taxon>Bacillati</taxon>
        <taxon>Bacillota</taxon>
        <taxon>Bacilli</taxon>
        <taxon>Bacillales</taxon>
        <taxon>Bacillaceae</taxon>
        <taxon>Lederbergia</taxon>
    </lineage>
</organism>
<dbReference type="PANTHER" id="PTHR43744:SF8">
    <property type="entry name" value="SN-GLYCEROL-3-PHOSPHATE TRANSPORT SYSTEM PERMEASE PROTEIN UGPE"/>
    <property type="match status" value="1"/>
</dbReference>
<name>A0ABQ4KP33_9BACI</name>
<evidence type="ECO:0000313" key="10">
    <source>
        <dbReference type="Proteomes" id="UP000679950"/>
    </source>
</evidence>
<accession>A0ABQ4KP33</accession>
<dbReference type="InterPro" id="IPR035906">
    <property type="entry name" value="MetI-like_sf"/>
</dbReference>
<feature type="transmembrane region" description="Helical" evidence="7">
    <location>
        <begin position="15"/>
        <end position="33"/>
    </location>
</feature>
<evidence type="ECO:0000259" key="8">
    <source>
        <dbReference type="PROSITE" id="PS50928"/>
    </source>
</evidence>
<dbReference type="PROSITE" id="PS50928">
    <property type="entry name" value="ABC_TM1"/>
    <property type="match status" value="1"/>
</dbReference>
<feature type="domain" description="ABC transmembrane type-1" evidence="8">
    <location>
        <begin position="75"/>
        <end position="267"/>
    </location>
</feature>
<evidence type="ECO:0000256" key="4">
    <source>
        <dbReference type="ARBA" id="ARBA00022692"/>
    </source>
</evidence>
<keyword evidence="6 7" id="KW-0472">Membrane</keyword>
<keyword evidence="3" id="KW-1003">Cell membrane</keyword>
<evidence type="ECO:0000256" key="6">
    <source>
        <dbReference type="ARBA" id="ARBA00023136"/>
    </source>
</evidence>